<dbReference type="PANTHER" id="PTHR32166:SF88">
    <property type="entry name" value="HAT TRANSPOSON SUPERFAMILY"/>
    <property type="match status" value="1"/>
</dbReference>
<dbReference type="PANTHER" id="PTHR32166">
    <property type="entry name" value="OSJNBA0013A04.12 PROTEIN"/>
    <property type="match status" value="1"/>
</dbReference>
<name>A0ABQ9LT51_HEVBR</name>
<comment type="caution">
    <text evidence="2">The sequence shown here is derived from an EMBL/GenBank/DDBJ whole genome shotgun (WGS) entry which is preliminary data.</text>
</comment>
<gene>
    <name evidence="2" type="ORF">P3X46_017916</name>
</gene>
<dbReference type="InterPro" id="IPR012337">
    <property type="entry name" value="RNaseH-like_sf"/>
</dbReference>
<accession>A0ABQ9LT51</accession>
<reference evidence="2 3" key="1">
    <citation type="journal article" date="2023" name="Plant Biotechnol. J.">
        <title>Chromosome-level wild Hevea brasiliensis genome provides new tools for genomic-assisted breeding and valuable loci to elevate rubber yield.</title>
        <authorList>
            <person name="Cheng H."/>
            <person name="Song X."/>
            <person name="Hu Y."/>
            <person name="Wu T."/>
            <person name="Yang Q."/>
            <person name="An Z."/>
            <person name="Feng S."/>
            <person name="Deng Z."/>
            <person name="Wu W."/>
            <person name="Zeng X."/>
            <person name="Tu M."/>
            <person name="Wang X."/>
            <person name="Huang H."/>
        </authorList>
    </citation>
    <scope>NUCLEOTIDE SEQUENCE [LARGE SCALE GENOMIC DNA]</scope>
    <source>
        <strain evidence="2">MT/VB/25A 57/8</strain>
    </source>
</reference>
<sequence length="292" mass="33318">MPRITPGAQPTIEIVLQSKGAIEKCDMAISRRMIDACIPFNSVNSKYYQPMIDAIASMGAGYKGPNFYNLRSHLLSKNVEEVKKYIDRLSNHLEGNWWHNHGTIFLKSIDASKTVDMLFKLFKEVVLSVGVENIVHIVTDNATNYFPTLFWSPYAAHCINLILQNISKLDEVNAVVYHALNITSYIYNHCFPLYLIRKFTGGREILRPAPTQFATNFIVLQTMATSKDWTLSAYAKESKGRRFVQDVLDSSFWKEYALIVQITESLVRVLRMVNSDDRPSMCHGPTYGPDRH</sequence>
<evidence type="ECO:0000313" key="3">
    <source>
        <dbReference type="Proteomes" id="UP001174677"/>
    </source>
</evidence>
<dbReference type="Proteomes" id="UP001174677">
    <property type="component" value="Chromosome 10"/>
</dbReference>
<protein>
    <recommendedName>
        <fullName evidence="1">DUF659 domain-containing protein</fullName>
    </recommendedName>
</protein>
<organism evidence="2 3">
    <name type="scientific">Hevea brasiliensis</name>
    <name type="common">Para rubber tree</name>
    <name type="synonym">Siphonia brasiliensis</name>
    <dbReference type="NCBI Taxonomy" id="3981"/>
    <lineage>
        <taxon>Eukaryota</taxon>
        <taxon>Viridiplantae</taxon>
        <taxon>Streptophyta</taxon>
        <taxon>Embryophyta</taxon>
        <taxon>Tracheophyta</taxon>
        <taxon>Spermatophyta</taxon>
        <taxon>Magnoliopsida</taxon>
        <taxon>eudicotyledons</taxon>
        <taxon>Gunneridae</taxon>
        <taxon>Pentapetalae</taxon>
        <taxon>rosids</taxon>
        <taxon>fabids</taxon>
        <taxon>Malpighiales</taxon>
        <taxon>Euphorbiaceae</taxon>
        <taxon>Crotonoideae</taxon>
        <taxon>Micrandreae</taxon>
        <taxon>Hevea</taxon>
    </lineage>
</organism>
<dbReference type="InterPro" id="IPR007021">
    <property type="entry name" value="DUF659"/>
</dbReference>
<evidence type="ECO:0000259" key="1">
    <source>
        <dbReference type="Pfam" id="PF04937"/>
    </source>
</evidence>
<keyword evidence="3" id="KW-1185">Reference proteome</keyword>
<dbReference type="EMBL" id="JARPOI010000010">
    <property type="protein sequence ID" value="KAJ9169761.1"/>
    <property type="molecule type" value="Genomic_DNA"/>
</dbReference>
<dbReference type="SUPFAM" id="SSF53098">
    <property type="entry name" value="Ribonuclease H-like"/>
    <property type="match status" value="1"/>
</dbReference>
<dbReference type="Pfam" id="PF04937">
    <property type="entry name" value="DUF659"/>
    <property type="match status" value="1"/>
</dbReference>
<evidence type="ECO:0000313" key="2">
    <source>
        <dbReference type="EMBL" id="KAJ9169761.1"/>
    </source>
</evidence>
<proteinExistence type="predicted"/>
<feature type="domain" description="DUF659" evidence="1">
    <location>
        <begin position="101"/>
        <end position="180"/>
    </location>
</feature>